<sequence>MQNFLNALIKNLTDIFSSPITIITLIGVLILLIALTKMKKIKFTTRMITQVGLAIALTVVLKMFKIYTAPYGGSVTIGSMVPILLISIIYGPELGFLTGFLYGLVDLIMGPYLLHPIQVLFDYPLPFMMLGIIGFFRNRTKPWILFGAVIAILARFACHYFAGVVFWGSYAPDGMSPYLYSLLYNAQYLPLDGLICLAILAVLPIKRLCKIKG</sequence>
<keyword evidence="3" id="KW-1185">Reference proteome</keyword>
<dbReference type="Proteomes" id="UP000075531">
    <property type="component" value="Unassembled WGS sequence"/>
</dbReference>
<feature type="transmembrane region" description="Helical" evidence="1">
    <location>
        <begin position="70"/>
        <end position="89"/>
    </location>
</feature>
<feature type="transmembrane region" description="Helical" evidence="1">
    <location>
        <begin position="143"/>
        <end position="167"/>
    </location>
</feature>
<dbReference type="OrthoDB" id="9795813at2"/>
<dbReference type="RefSeq" id="WP_066825966.1">
    <property type="nucleotide sequence ID" value="NZ_LTBA01000024.1"/>
</dbReference>
<dbReference type="InterPro" id="IPR012651">
    <property type="entry name" value="Thia_Transptr_ThiT"/>
</dbReference>
<protein>
    <submittedName>
        <fullName evidence="2">Thiamine transporter ThiT</fullName>
    </submittedName>
</protein>
<accession>A0A151B2K3</accession>
<proteinExistence type="predicted"/>
<keyword evidence="1" id="KW-0812">Transmembrane</keyword>
<evidence type="ECO:0000256" key="1">
    <source>
        <dbReference type="SAM" id="Phobius"/>
    </source>
</evidence>
<reference evidence="2 3" key="1">
    <citation type="submission" date="2016-02" db="EMBL/GenBank/DDBJ databases">
        <title>Genome sequence of Clostridium tepidiprofundi DSM 19306.</title>
        <authorList>
            <person name="Poehlein A."/>
            <person name="Daniel R."/>
        </authorList>
    </citation>
    <scope>NUCLEOTIDE SEQUENCE [LARGE SCALE GENOMIC DNA]</scope>
    <source>
        <strain evidence="2 3">DSM 19306</strain>
    </source>
</reference>
<feature type="transmembrane region" description="Helical" evidence="1">
    <location>
        <begin position="187"/>
        <end position="205"/>
    </location>
</feature>
<dbReference type="PATRIC" id="fig|1121338.3.peg.1977"/>
<dbReference type="GO" id="GO:0005886">
    <property type="term" value="C:plasma membrane"/>
    <property type="evidence" value="ECO:0007669"/>
    <property type="project" value="InterPro"/>
</dbReference>
<evidence type="ECO:0000313" key="3">
    <source>
        <dbReference type="Proteomes" id="UP000075531"/>
    </source>
</evidence>
<dbReference type="AlphaFoldDB" id="A0A151B2K3"/>
<dbReference type="Gene3D" id="1.10.1760.20">
    <property type="match status" value="1"/>
</dbReference>
<comment type="caution">
    <text evidence="2">The sequence shown here is derived from an EMBL/GenBank/DDBJ whole genome shotgun (WGS) entry which is preliminary data.</text>
</comment>
<dbReference type="GO" id="GO:0015234">
    <property type="term" value="F:thiamine transmembrane transporter activity"/>
    <property type="evidence" value="ECO:0007669"/>
    <property type="project" value="InterPro"/>
</dbReference>
<gene>
    <name evidence="2" type="primary">thiT</name>
    <name evidence="2" type="ORF">CLTEP_19180</name>
</gene>
<organism evidence="2 3">
    <name type="scientific">Clostridium tepidiprofundi DSM 19306</name>
    <dbReference type="NCBI Taxonomy" id="1121338"/>
    <lineage>
        <taxon>Bacteria</taxon>
        <taxon>Bacillati</taxon>
        <taxon>Bacillota</taxon>
        <taxon>Clostridia</taxon>
        <taxon>Eubacteriales</taxon>
        <taxon>Clostridiaceae</taxon>
        <taxon>Clostridium</taxon>
    </lineage>
</organism>
<dbReference type="NCBIfam" id="TIGR02357">
    <property type="entry name" value="ECF_ThiT_YuaJ"/>
    <property type="match status" value="1"/>
</dbReference>
<dbReference type="EMBL" id="LTBA01000024">
    <property type="protein sequence ID" value="KYH34141.1"/>
    <property type="molecule type" value="Genomic_DNA"/>
</dbReference>
<keyword evidence="1" id="KW-0472">Membrane</keyword>
<feature type="transmembrane region" description="Helical" evidence="1">
    <location>
        <begin position="120"/>
        <end position="136"/>
    </location>
</feature>
<keyword evidence="1" id="KW-1133">Transmembrane helix</keyword>
<dbReference type="STRING" id="1121338.CLTEP_19180"/>
<evidence type="ECO:0000313" key="2">
    <source>
        <dbReference type="EMBL" id="KYH34141.1"/>
    </source>
</evidence>
<feature type="transmembrane region" description="Helical" evidence="1">
    <location>
        <begin position="15"/>
        <end position="35"/>
    </location>
</feature>
<dbReference type="Pfam" id="PF09515">
    <property type="entry name" value="Thia_YuaJ"/>
    <property type="match status" value="1"/>
</dbReference>
<name>A0A151B2K3_9CLOT</name>